<name>A0AAJ0GB33_9PEZI</name>
<dbReference type="Proteomes" id="UP001271007">
    <property type="component" value="Unassembled WGS sequence"/>
</dbReference>
<dbReference type="GO" id="GO:0008688">
    <property type="term" value="F:3-(3-hydroxyphenyl)propionate hydroxylase activity"/>
    <property type="evidence" value="ECO:0007669"/>
    <property type="project" value="TreeGrafter"/>
</dbReference>
<organism evidence="5 6">
    <name type="scientific">Extremus antarcticus</name>
    <dbReference type="NCBI Taxonomy" id="702011"/>
    <lineage>
        <taxon>Eukaryota</taxon>
        <taxon>Fungi</taxon>
        <taxon>Dikarya</taxon>
        <taxon>Ascomycota</taxon>
        <taxon>Pezizomycotina</taxon>
        <taxon>Dothideomycetes</taxon>
        <taxon>Dothideomycetidae</taxon>
        <taxon>Mycosphaerellales</taxon>
        <taxon>Extremaceae</taxon>
        <taxon>Extremus</taxon>
    </lineage>
</organism>
<dbReference type="InterPro" id="IPR050631">
    <property type="entry name" value="PheA/TfdB_FAD_monoxygenase"/>
</dbReference>
<dbReference type="SUPFAM" id="SSF51905">
    <property type="entry name" value="FAD/NAD(P)-binding domain"/>
    <property type="match status" value="1"/>
</dbReference>
<dbReference type="Gene3D" id="3.50.50.60">
    <property type="entry name" value="FAD/NAD(P)-binding domain"/>
    <property type="match status" value="2"/>
</dbReference>
<dbReference type="PANTHER" id="PTHR43476:SF3">
    <property type="entry name" value="FAD-BINDING MONOOXYGENASE"/>
    <property type="match status" value="1"/>
</dbReference>
<dbReference type="InterPro" id="IPR002938">
    <property type="entry name" value="FAD-bd"/>
</dbReference>
<keyword evidence="6" id="KW-1185">Reference proteome</keyword>
<accession>A0AAJ0GB33</accession>
<dbReference type="InterPro" id="IPR036188">
    <property type="entry name" value="FAD/NAD-bd_sf"/>
</dbReference>
<evidence type="ECO:0000256" key="3">
    <source>
        <dbReference type="ARBA" id="ARBA00023002"/>
    </source>
</evidence>
<evidence type="ECO:0000256" key="2">
    <source>
        <dbReference type="ARBA" id="ARBA00022827"/>
    </source>
</evidence>
<dbReference type="GO" id="GO:0019622">
    <property type="term" value="P:3-(3-hydroxy)phenylpropionate catabolic process"/>
    <property type="evidence" value="ECO:0007669"/>
    <property type="project" value="TreeGrafter"/>
</dbReference>
<dbReference type="AlphaFoldDB" id="A0AAJ0GB33"/>
<sequence length="638" mass="71259">MATTPESTDVIICGAGPTGAMLSALLARAGVPNVCLDKEPVITTDPRGIALDEDGIRALQSIGIYDAILSEIGSCMGIFNFIGGRDRDLYGKPFLRFDYTTTEGGTGHVGFICHKQPVLEKHIRSAIAATSCGQLRTGYEITSITELDDCVEVSYKNGEGEKRIRGKFLVGADGKTGYTRKHYLELKGITMDQTSNTKYEEDWVALNWRISLPTPKTHPGFPLWELGYTPEHVYDLFFPVGFRFLCNPERPAVCGRFGLPRDRLWRFEFVVGPGEDAHRLCEAAELKRIVYPYISHDGSRYGVHGAVSFPEDCIETIRARPFHFAARSCNRWSHGRVAICGDAAHVFPPFGGQGITSGFRDAMGLAWRLELACRPGYTGYDDLLRGWYLERKDQLEKSLAATIENGKYVNEQRPLQIFLRDWSLWLYQLYPPWRRSLEQGARRFGMTRYAYTPGMAFHPECGGRLFPQVYCVPLVRSETQTHPTPQITFTDDVIFAPHKKGLFQLVLLFGSAADVPSLTELAGVDEWSKGLVSVRETTAIIEDLGATLAVDHSVDQKSSQLYPTVVRVACGDEFAKSPLCRNRPPPQYYDELRIGKEESGSNFLILRKDRFVFASCNKLAELETALVSLASTLDPGRC</sequence>
<dbReference type="PRINTS" id="PR00420">
    <property type="entry name" value="RNGMNOXGNASE"/>
</dbReference>
<dbReference type="Pfam" id="PF01494">
    <property type="entry name" value="FAD_binding_3"/>
    <property type="match status" value="1"/>
</dbReference>
<keyword evidence="3" id="KW-0560">Oxidoreductase</keyword>
<evidence type="ECO:0000313" key="6">
    <source>
        <dbReference type="Proteomes" id="UP001271007"/>
    </source>
</evidence>
<keyword evidence="2" id="KW-0274">FAD</keyword>
<reference evidence="5" key="1">
    <citation type="submission" date="2023-04" db="EMBL/GenBank/DDBJ databases">
        <title>Black Yeasts Isolated from many extreme environments.</title>
        <authorList>
            <person name="Coleine C."/>
            <person name="Stajich J.E."/>
            <person name="Selbmann L."/>
        </authorList>
    </citation>
    <scope>NUCLEOTIDE SEQUENCE</scope>
    <source>
        <strain evidence="5">CCFEE 5312</strain>
    </source>
</reference>
<protein>
    <recommendedName>
        <fullName evidence="4">FAD-binding domain-containing protein</fullName>
    </recommendedName>
</protein>
<evidence type="ECO:0000256" key="1">
    <source>
        <dbReference type="ARBA" id="ARBA00022630"/>
    </source>
</evidence>
<proteinExistence type="predicted"/>
<comment type="caution">
    <text evidence="5">The sequence shown here is derived from an EMBL/GenBank/DDBJ whole genome shotgun (WGS) entry which is preliminary data.</text>
</comment>
<dbReference type="GO" id="GO:0071949">
    <property type="term" value="F:FAD binding"/>
    <property type="evidence" value="ECO:0007669"/>
    <property type="project" value="InterPro"/>
</dbReference>
<dbReference type="PANTHER" id="PTHR43476">
    <property type="entry name" value="3-(3-HYDROXY-PHENYL)PROPIONATE/3-HYDROXYCINNAMIC ACID HYDROXYLASE"/>
    <property type="match status" value="1"/>
</dbReference>
<dbReference type="EMBL" id="JAWDJX010000026">
    <property type="protein sequence ID" value="KAK3051371.1"/>
    <property type="molecule type" value="Genomic_DNA"/>
</dbReference>
<gene>
    <name evidence="5" type="ORF">LTR09_007394</name>
</gene>
<evidence type="ECO:0000313" key="5">
    <source>
        <dbReference type="EMBL" id="KAK3051371.1"/>
    </source>
</evidence>
<evidence type="ECO:0000259" key="4">
    <source>
        <dbReference type="Pfam" id="PF01494"/>
    </source>
</evidence>
<keyword evidence="1" id="KW-0285">Flavoprotein</keyword>
<feature type="domain" description="FAD-binding" evidence="4">
    <location>
        <begin position="8"/>
        <end position="373"/>
    </location>
</feature>